<keyword evidence="3" id="KW-0276">Fatty acid metabolism</keyword>
<evidence type="ECO:0000256" key="2">
    <source>
        <dbReference type="ARBA" id="ARBA00022516"/>
    </source>
</evidence>
<keyword evidence="13" id="KW-1185">Reference proteome</keyword>
<comment type="catalytic activity">
    <reaction evidence="10">
        <text>a 2,3-saturated acyl-[ACP] + NADP(+) = a (2E)-enoyl-[ACP] + NADPH + H(+)</text>
        <dbReference type="Rhea" id="RHEA:22564"/>
        <dbReference type="Rhea" id="RHEA-COMP:9925"/>
        <dbReference type="Rhea" id="RHEA-COMP:9926"/>
        <dbReference type="ChEBI" id="CHEBI:15378"/>
        <dbReference type="ChEBI" id="CHEBI:57783"/>
        <dbReference type="ChEBI" id="CHEBI:58349"/>
        <dbReference type="ChEBI" id="CHEBI:78784"/>
        <dbReference type="ChEBI" id="CHEBI:78785"/>
        <dbReference type="EC" id="1.3.1.104"/>
    </reaction>
</comment>
<evidence type="ECO:0000256" key="3">
    <source>
        <dbReference type="ARBA" id="ARBA00022832"/>
    </source>
</evidence>
<dbReference type="CDD" id="cd05282">
    <property type="entry name" value="ETR_like"/>
    <property type="match status" value="1"/>
</dbReference>
<dbReference type="SUPFAM" id="SSF51735">
    <property type="entry name" value="NAD(P)-binding Rossmann-fold domains"/>
    <property type="match status" value="1"/>
</dbReference>
<gene>
    <name evidence="12" type="ORF">GCM10011396_15610</name>
</gene>
<protein>
    <recommendedName>
        <fullName evidence="9">enoyl-[acyl-carrier-protein] reductase</fullName>
        <ecNumber evidence="9">1.3.1.104</ecNumber>
    </recommendedName>
</protein>
<evidence type="ECO:0000256" key="1">
    <source>
        <dbReference type="ARBA" id="ARBA00010371"/>
    </source>
</evidence>
<name>A0A916XG60_9BURK</name>
<reference evidence="12" key="2">
    <citation type="submission" date="2020-09" db="EMBL/GenBank/DDBJ databases">
        <authorList>
            <person name="Sun Q."/>
            <person name="Zhou Y."/>
        </authorList>
    </citation>
    <scope>NUCLEOTIDE SEQUENCE</scope>
    <source>
        <strain evidence="12">CGMCC 1.10998</strain>
    </source>
</reference>
<evidence type="ECO:0000256" key="5">
    <source>
        <dbReference type="ARBA" id="ARBA00022946"/>
    </source>
</evidence>
<keyword evidence="6" id="KW-0560">Oxidoreductase</keyword>
<dbReference type="PANTHER" id="PTHR43981:SF2">
    <property type="entry name" value="ENOYL-[ACYL-CARRIER-PROTEIN] REDUCTASE, MITOCHONDRIAL"/>
    <property type="match status" value="1"/>
</dbReference>
<evidence type="ECO:0000313" key="13">
    <source>
        <dbReference type="Proteomes" id="UP000637423"/>
    </source>
</evidence>
<keyword evidence="8" id="KW-0275">Fatty acid biosynthesis</keyword>
<dbReference type="Gene3D" id="3.90.180.10">
    <property type="entry name" value="Medium-chain alcohol dehydrogenases, catalytic domain"/>
    <property type="match status" value="1"/>
</dbReference>
<dbReference type="PANTHER" id="PTHR43981">
    <property type="entry name" value="ENOYL-[ACYL-CARRIER-PROTEIN] REDUCTASE, MITOCHONDRIAL"/>
    <property type="match status" value="1"/>
</dbReference>
<dbReference type="EMBL" id="BMED01000001">
    <property type="protein sequence ID" value="GGC69478.1"/>
    <property type="molecule type" value="Genomic_DNA"/>
</dbReference>
<dbReference type="InterPro" id="IPR011032">
    <property type="entry name" value="GroES-like_sf"/>
</dbReference>
<evidence type="ECO:0000256" key="6">
    <source>
        <dbReference type="ARBA" id="ARBA00023002"/>
    </source>
</evidence>
<evidence type="ECO:0000256" key="9">
    <source>
        <dbReference type="ARBA" id="ARBA00038963"/>
    </source>
</evidence>
<dbReference type="Pfam" id="PF00107">
    <property type="entry name" value="ADH_zinc_N"/>
    <property type="match status" value="1"/>
</dbReference>
<evidence type="ECO:0000256" key="8">
    <source>
        <dbReference type="ARBA" id="ARBA00023160"/>
    </source>
</evidence>
<dbReference type="AlphaFoldDB" id="A0A916XG60"/>
<comment type="caution">
    <text evidence="12">The sequence shown here is derived from an EMBL/GenBank/DDBJ whole genome shotgun (WGS) entry which is preliminary data.</text>
</comment>
<dbReference type="InterPro" id="IPR013149">
    <property type="entry name" value="ADH-like_C"/>
</dbReference>
<evidence type="ECO:0000259" key="11">
    <source>
        <dbReference type="SMART" id="SM00829"/>
    </source>
</evidence>
<evidence type="ECO:0000256" key="4">
    <source>
        <dbReference type="ARBA" id="ARBA00022857"/>
    </source>
</evidence>
<keyword evidence="2" id="KW-0444">Lipid biosynthesis</keyword>
<dbReference type="RefSeq" id="WP_188565347.1">
    <property type="nucleotide sequence ID" value="NZ_BMED01000001.1"/>
</dbReference>
<keyword evidence="7" id="KW-0443">Lipid metabolism</keyword>
<organism evidence="12 13">
    <name type="scientific">Undibacterium terreum</name>
    <dbReference type="NCBI Taxonomy" id="1224302"/>
    <lineage>
        <taxon>Bacteria</taxon>
        <taxon>Pseudomonadati</taxon>
        <taxon>Pseudomonadota</taxon>
        <taxon>Betaproteobacteria</taxon>
        <taxon>Burkholderiales</taxon>
        <taxon>Oxalobacteraceae</taxon>
        <taxon>Undibacterium</taxon>
    </lineage>
</organism>
<proteinExistence type="inferred from homology"/>
<evidence type="ECO:0000256" key="7">
    <source>
        <dbReference type="ARBA" id="ARBA00023098"/>
    </source>
</evidence>
<keyword evidence="4" id="KW-0521">NADP</keyword>
<sequence length="323" mass="33376">MRAAQLIAYGNPADGLQFAEVAEVSAPGAGEVLIAVEYSPVNLNDLLVARGLYPLHPELPSVIGNEGAGTVMATGTGVVNVKPGDKVLVPYYSLAWTERVVVPAADLFPLPPDADMQQLAMLGINPPTAALILSEYVDLKPGDWVVQNAANSGVGRAVIAFAKARGLKTINLVRRPELIAELEEAGGDLVLLDAPEAAEAVKSAVGTALPRLAIDAVGGTSTTTLASIVAAGGTIVCYAALGRAPLALRSIDVIFKRITLRGFFLSAPEMASKIRPALEEGAALISAGKLHAPVSGIYPLSAIKEAVAHVERGGKVLMDIKAV</sequence>
<feature type="domain" description="Enoyl reductase (ER)" evidence="11">
    <location>
        <begin position="11"/>
        <end position="318"/>
    </location>
</feature>
<dbReference type="GO" id="GO:0141148">
    <property type="term" value="F:enoyl-[acyl-carrier-protein] reductase (NADPH) activity"/>
    <property type="evidence" value="ECO:0007669"/>
    <property type="project" value="UniProtKB-EC"/>
</dbReference>
<dbReference type="EC" id="1.3.1.104" evidence="9"/>
<dbReference type="InterPro" id="IPR051034">
    <property type="entry name" value="Mito_Enoyl-ACP_Reductase"/>
</dbReference>
<evidence type="ECO:0000256" key="10">
    <source>
        <dbReference type="ARBA" id="ARBA00048843"/>
    </source>
</evidence>
<dbReference type="InterPro" id="IPR036291">
    <property type="entry name" value="NAD(P)-bd_dom_sf"/>
</dbReference>
<dbReference type="SMART" id="SM00829">
    <property type="entry name" value="PKS_ER"/>
    <property type="match status" value="1"/>
</dbReference>
<dbReference type="InterPro" id="IPR013154">
    <property type="entry name" value="ADH-like_N"/>
</dbReference>
<evidence type="ECO:0000313" key="12">
    <source>
        <dbReference type="EMBL" id="GGC69478.1"/>
    </source>
</evidence>
<dbReference type="Gene3D" id="3.40.50.720">
    <property type="entry name" value="NAD(P)-binding Rossmann-like Domain"/>
    <property type="match status" value="1"/>
</dbReference>
<reference evidence="12" key="1">
    <citation type="journal article" date="2014" name="Int. J. Syst. Evol. Microbiol.">
        <title>Complete genome sequence of Corynebacterium casei LMG S-19264T (=DSM 44701T), isolated from a smear-ripened cheese.</title>
        <authorList>
            <consortium name="US DOE Joint Genome Institute (JGI-PGF)"/>
            <person name="Walter F."/>
            <person name="Albersmeier A."/>
            <person name="Kalinowski J."/>
            <person name="Ruckert C."/>
        </authorList>
    </citation>
    <scope>NUCLEOTIDE SEQUENCE</scope>
    <source>
        <strain evidence="12">CGMCC 1.10998</strain>
    </source>
</reference>
<dbReference type="Proteomes" id="UP000637423">
    <property type="component" value="Unassembled WGS sequence"/>
</dbReference>
<dbReference type="SUPFAM" id="SSF50129">
    <property type="entry name" value="GroES-like"/>
    <property type="match status" value="1"/>
</dbReference>
<accession>A0A916XG60</accession>
<comment type="similarity">
    <text evidence="1">Belongs to the zinc-containing alcohol dehydrogenase family. Quinone oxidoreductase subfamily.</text>
</comment>
<dbReference type="Pfam" id="PF08240">
    <property type="entry name" value="ADH_N"/>
    <property type="match status" value="1"/>
</dbReference>
<dbReference type="InterPro" id="IPR020843">
    <property type="entry name" value="ER"/>
</dbReference>
<keyword evidence="5" id="KW-0809">Transit peptide</keyword>
<dbReference type="GO" id="GO:0006633">
    <property type="term" value="P:fatty acid biosynthetic process"/>
    <property type="evidence" value="ECO:0007669"/>
    <property type="project" value="UniProtKB-KW"/>
</dbReference>